<evidence type="ECO:0000313" key="3">
    <source>
        <dbReference type="EMBL" id="KAB1064707.1"/>
    </source>
</evidence>
<dbReference type="PANTHER" id="PTHR43739:SF5">
    <property type="entry name" value="EXO-ALPHA-SIALIDASE"/>
    <property type="match status" value="1"/>
</dbReference>
<dbReference type="InterPro" id="IPR052025">
    <property type="entry name" value="Xyloglucanase_GH74"/>
</dbReference>
<protein>
    <submittedName>
        <fullName evidence="3">T9SS type A sorting domain-containing protein</fullName>
    </submittedName>
</protein>
<dbReference type="EMBL" id="WACR01000004">
    <property type="protein sequence ID" value="KAB1064707.1"/>
    <property type="molecule type" value="Genomic_DNA"/>
</dbReference>
<dbReference type="InterPro" id="IPR015943">
    <property type="entry name" value="WD40/YVTN_repeat-like_dom_sf"/>
</dbReference>
<comment type="caution">
    <text evidence="3">The sequence shown here is derived from an EMBL/GenBank/DDBJ whole genome shotgun (WGS) entry which is preliminary data.</text>
</comment>
<dbReference type="CDD" id="cd15482">
    <property type="entry name" value="Sialidase_non-viral"/>
    <property type="match status" value="1"/>
</dbReference>
<reference evidence="3 4" key="1">
    <citation type="submission" date="2019-09" db="EMBL/GenBank/DDBJ databases">
        <title>Genomes of Cryomorphaceae.</title>
        <authorList>
            <person name="Bowman J.P."/>
        </authorList>
    </citation>
    <scope>NUCLEOTIDE SEQUENCE [LARGE SCALE GENOMIC DNA]</scope>
    <source>
        <strain evidence="3 4">KCTC 52047</strain>
    </source>
</reference>
<dbReference type="OrthoDB" id="9757947at2"/>
<sequence>MKRVFYFVVVALLSFQCSIDNGQNRDSANTESPEGRFEYELNRLKDPATGKIPEGIKFREMAFSHTLPQSSGLERSGAQVYEPIGPYNVGGRTRALAFDQENPDIILAGGVSGGMWRSTDGGQSWNRTTSSMDISSVSCVTQDVRSGKTDIWYYGTGETRGNSASKSSSASYNGNGVFKSTDNGQTWTQLTSTSTEPQTFSTWSAVFTITTDPSRNDSDIVLASTESGIMRSNDGGDSWKNVLSGGFTTDWSEVVGTSSGIFYAHISGSDNSAGIYRSTDGMNWLKISPSNFPNNQQRGRLAIAPSNENIVYFFCRTPGAGQNIDPSEPNSESNSFWRYRFLSGDGTGSNGEWLDRSSNLPQSTEGDNQLNTFNNYCMSLAVKPDNEDVVFIGGTNLFRTTDGFASSSNTAQLGGYDAQGYNNYRYIRDGQHPDQHNVKFMPGNPDVMLASSDGGIHKTEDCLAFKVIWEDLNNGYITSQFYAVGTVHDAEIPLAAGGTQDNGTWFTNTSTLGNNWEKARGADGAYTALTNGGATAFISTQYANIQRTDMDPITGNVLNRENIMPNFQWASYSFVHPFTLDPKDRNKMYLPIFNELYKNVNLASPFVKNNWSQVADLSINANIKAIGVAHNEDVVYVGTDAKQIYRIDNANSNSTVSSVTNNISSGNYTSSIAVDPRDANKAIVVYSNYNVVSLWYTEDGGQSWTDIEGNLKGTAQPGIPDNLQHLSDGPSCRWAEIVPTQNGDSSIYLVGTSIGLFAATELDGDSTSWVQQGTQTIGNVVVDMIDVRLSDGYTVVGTHGNGVYSTTLNMGGNVGLADQSAYEKEIDYTLYPNPAKTNVNISFELQQSERVKIEVYNMNGQRVLTEKKLFNSGKNNQQLNVNNLTSGNYLVQLTGESFNIGKIMTVQ</sequence>
<proteinExistence type="predicted"/>
<dbReference type="NCBIfam" id="TIGR04183">
    <property type="entry name" value="Por_Secre_tail"/>
    <property type="match status" value="1"/>
</dbReference>
<organism evidence="3 4">
    <name type="scientific">Salibacter halophilus</name>
    <dbReference type="NCBI Taxonomy" id="1803916"/>
    <lineage>
        <taxon>Bacteria</taxon>
        <taxon>Pseudomonadati</taxon>
        <taxon>Bacteroidota</taxon>
        <taxon>Flavobacteriia</taxon>
        <taxon>Flavobacteriales</taxon>
        <taxon>Salibacteraceae</taxon>
        <taxon>Salibacter</taxon>
    </lineage>
</organism>
<dbReference type="GO" id="GO:0010411">
    <property type="term" value="P:xyloglucan metabolic process"/>
    <property type="evidence" value="ECO:0007669"/>
    <property type="project" value="TreeGrafter"/>
</dbReference>
<dbReference type="Gene3D" id="2.130.10.10">
    <property type="entry name" value="YVTN repeat-like/Quinoprotein amine dehydrogenase"/>
    <property type="match status" value="3"/>
</dbReference>
<dbReference type="RefSeq" id="WP_151167026.1">
    <property type="nucleotide sequence ID" value="NZ_WACR01000004.1"/>
</dbReference>
<dbReference type="AlphaFoldDB" id="A0A6N6M511"/>
<evidence type="ECO:0000259" key="2">
    <source>
        <dbReference type="Pfam" id="PF18962"/>
    </source>
</evidence>
<dbReference type="PANTHER" id="PTHR43739">
    <property type="entry name" value="XYLOGLUCANASE (EUROFUNG)"/>
    <property type="match status" value="1"/>
</dbReference>
<keyword evidence="4" id="KW-1185">Reference proteome</keyword>
<dbReference type="Pfam" id="PF18962">
    <property type="entry name" value="Por_Secre_tail"/>
    <property type="match status" value="1"/>
</dbReference>
<evidence type="ECO:0000313" key="4">
    <source>
        <dbReference type="Proteomes" id="UP000435357"/>
    </source>
</evidence>
<name>A0A6N6M511_9FLAO</name>
<dbReference type="Proteomes" id="UP000435357">
    <property type="component" value="Unassembled WGS sequence"/>
</dbReference>
<dbReference type="InterPro" id="IPR026444">
    <property type="entry name" value="Secre_tail"/>
</dbReference>
<dbReference type="SUPFAM" id="SSF110296">
    <property type="entry name" value="Oligoxyloglucan reducing end-specific cellobiohydrolase"/>
    <property type="match status" value="2"/>
</dbReference>
<evidence type="ECO:0000256" key="1">
    <source>
        <dbReference type="ARBA" id="ARBA00022729"/>
    </source>
</evidence>
<keyword evidence="1" id="KW-0732">Signal</keyword>
<feature type="domain" description="Secretion system C-terminal sorting" evidence="2">
    <location>
        <begin position="830"/>
        <end position="899"/>
    </location>
</feature>
<gene>
    <name evidence="3" type="ORF">F3059_04960</name>
</gene>
<accession>A0A6N6M511</accession>